<gene>
    <name evidence="2" type="ORF">SEA_SUSHI23_24</name>
    <name evidence="3" type="ORF">SEA_SUSHI23_274</name>
</gene>
<reference evidence="2 4" key="1">
    <citation type="submission" date="2017-06" db="EMBL/GenBank/DDBJ databases">
        <authorList>
            <person name="Mageeney C.M."/>
            <person name="Olugbade I.D."/>
            <person name="Kenna M.A."/>
            <person name="Ware V.C."/>
            <person name="Garlena R.A."/>
            <person name="Russell D.A."/>
            <person name="Pope W.H."/>
            <person name="Jacobs-Sera D."/>
            <person name="Hendrix R.W."/>
            <person name="Hatfull G.F."/>
        </authorList>
    </citation>
    <scope>NUCLEOTIDE SEQUENCE [LARGE SCALE GENOMIC DNA]</scope>
</reference>
<dbReference type="EMBL" id="MF358542">
    <property type="protein sequence ID" value="ASR76457.1"/>
    <property type="molecule type" value="Genomic_DNA"/>
</dbReference>
<feature type="region of interest" description="Disordered" evidence="1">
    <location>
        <begin position="133"/>
        <end position="153"/>
    </location>
</feature>
<organism evidence="2 4">
    <name type="scientific">Streptomyces phage Sushi23</name>
    <dbReference type="NCBI Taxonomy" id="2015806"/>
    <lineage>
        <taxon>Viruses</taxon>
        <taxon>Duplodnaviria</taxon>
        <taxon>Heunggongvirae</taxon>
        <taxon>Uroviricota</taxon>
        <taxon>Caudoviricetes</taxon>
        <taxon>Stanwilliamsviridae</taxon>
        <taxon>Boydwoodruffvirinae</taxon>
        <taxon>Samistivirus</taxon>
        <taxon>Samistivirus peebs</taxon>
    </lineage>
</organism>
<dbReference type="EMBL" id="MF358542">
    <property type="protein sequence ID" value="ASR76658.1"/>
    <property type="molecule type" value="Genomic_DNA"/>
</dbReference>
<evidence type="ECO:0000256" key="1">
    <source>
        <dbReference type="SAM" id="MobiDB-lite"/>
    </source>
</evidence>
<evidence type="ECO:0000313" key="2">
    <source>
        <dbReference type="EMBL" id="ASR76457.1"/>
    </source>
</evidence>
<evidence type="ECO:0000313" key="3">
    <source>
        <dbReference type="EMBL" id="ASR76658.1"/>
    </source>
</evidence>
<accession>A0A222YWQ3</accession>
<dbReference type="GO" id="GO:0004519">
    <property type="term" value="F:endonuclease activity"/>
    <property type="evidence" value="ECO:0007669"/>
    <property type="project" value="UniProtKB-KW"/>
</dbReference>
<evidence type="ECO:0000313" key="4">
    <source>
        <dbReference type="Proteomes" id="UP000225758"/>
    </source>
</evidence>
<keyword evidence="2" id="KW-0378">Hydrolase</keyword>
<keyword evidence="2" id="KW-0255">Endonuclease</keyword>
<keyword evidence="2" id="KW-0540">Nuclease</keyword>
<proteinExistence type="predicted"/>
<dbReference type="Proteomes" id="UP000225758">
    <property type="component" value="Segment"/>
</dbReference>
<sequence>MNATATHTNTHTDGRTCTYATEKATNARVRRQVLATVLYLASLTGDSDGATWANCVGCGERAHVGGTPRAMDTFNLGHVHSDAEGGMWCVCNFLPLCRQCNVDMGKEHMMDVLTPMYDNRDMWDGKLMRDPGNAESAPMVNRGRARWAAPTGR</sequence>
<name>A0A222YWQ3_9CAUD</name>
<protein>
    <submittedName>
        <fullName evidence="2">HNH endonuclease</fullName>
    </submittedName>
</protein>